<evidence type="ECO:0000313" key="3">
    <source>
        <dbReference type="Proteomes" id="UP001287356"/>
    </source>
</evidence>
<proteinExistence type="predicted"/>
<evidence type="ECO:0000256" key="1">
    <source>
        <dbReference type="SAM" id="MobiDB-lite"/>
    </source>
</evidence>
<dbReference type="Proteomes" id="UP001287356">
    <property type="component" value="Unassembled WGS sequence"/>
</dbReference>
<dbReference type="EMBL" id="JAULSN010000006">
    <property type="protein sequence ID" value="KAK3368977.1"/>
    <property type="molecule type" value="Genomic_DNA"/>
</dbReference>
<feature type="region of interest" description="Disordered" evidence="1">
    <location>
        <begin position="34"/>
        <end position="86"/>
    </location>
</feature>
<protein>
    <submittedName>
        <fullName evidence="2">Uncharacterized protein</fullName>
    </submittedName>
</protein>
<sequence>MHNAVVWRKQRVLDVSGTNRGSTGAGFERKAATVVVDTRGNKREDESGKDKRKKALARGAPGQPRTNNMQVRAKTGPSEVGGPMDGWTLEEVCGQVGAGCGPGCRPHQDRMDGLEGLSGYLWAIPSLSHGTRGEARARRGPSRQPQRRVACRFGDWWREPSPSGCVVWCSSSSSSSSNSSSAAAPRIQYVGSPSPHPACHTPVGQHRR</sequence>
<feature type="compositionally biased region" description="Basic and acidic residues" evidence="1">
    <location>
        <begin position="39"/>
        <end position="49"/>
    </location>
</feature>
<name>A0AAE0K3K5_9PEZI</name>
<reference evidence="2" key="1">
    <citation type="journal article" date="2023" name="Mol. Phylogenet. Evol.">
        <title>Genome-scale phylogeny and comparative genomics of the fungal order Sordariales.</title>
        <authorList>
            <person name="Hensen N."/>
            <person name="Bonometti L."/>
            <person name="Westerberg I."/>
            <person name="Brannstrom I.O."/>
            <person name="Guillou S."/>
            <person name="Cros-Aarteil S."/>
            <person name="Calhoun S."/>
            <person name="Haridas S."/>
            <person name="Kuo A."/>
            <person name="Mondo S."/>
            <person name="Pangilinan J."/>
            <person name="Riley R."/>
            <person name="LaButti K."/>
            <person name="Andreopoulos B."/>
            <person name="Lipzen A."/>
            <person name="Chen C."/>
            <person name="Yan M."/>
            <person name="Daum C."/>
            <person name="Ng V."/>
            <person name="Clum A."/>
            <person name="Steindorff A."/>
            <person name="Ohm R.A."/>
            <person name="Martin F."/>
            <person name="Silar P."/>
            <person name="Natvig D.O."/>
            <person name="Lalanne C."/>
            <person name="Gautier V."/>
            <person name="Ament-Velasquez S.L."/>
            <person name="Kruys A."/>
            <person name="Hutchinson M.I."/>
            <person name="Powell A.J."/>
            <person name="Barry K."/>
            <person name="Miller A.N."/>
            <person name="Grigoriev I.V."/>
            <person name="Debuchy R."/>
            <person name="Gladieux P."/>
            <person name="Hiltunen Thoren M."/>
            <person name="Johannesson H."/>
        </authorList>
    </citation>
    <scope>NUCLEOTIDE SEQUENCE</scope>
    <source>
        <strain evidence="2">CBS 958.72</strain>
    </source>
</reference>
<feature type="region of interest" description="Disordered" evidence="1">
    <location>
        <begin position="169"/>
        <end position="208"/>
    </location>
</feature>
<accession>A0AAE0K3K5</accession>
<organism evidence="2 3">
    <name type="scientific">Lasiosphaeria ovina</name>
    <dbReference type="NCBI Taxonomy" id="92902"/>
    <lineage>
        <taxon>Eukaryota</taxon>
        <taxon>Fungi</taxon>
        <taxon>Dikarya</taxon>
        <taxon>Ascomycota</taxon>
        <taxon>Pezizomycotina</taxon>
        <taxon>Sordariomycetes</taxon>
        <taxon>Sordariomycetidae</taxon>
        <taxon>Sordariales</taxon>
        <taxon>Lasiosphaeriaceae</taxon>
        <taxon>Lasiosphaeria</taxon>
    </lineage>
</organism>
<comment type="caution">
    <text evidence="2">The sequence shown here is derived from an EMBL/GenBank/DDBJ whole genome shotgun (WGS) entry which is preliminary data.</text>
</comment>
<reference evidence="2" key="2">
    <citation type="submission" date="2023-06" db="EMBL/GenBank/DDBJ databases">
        <authorList>
            <consortium name="Lawrence Berkeley National Laboratory"/>
            <person name="Haridas S."/>
            <person name="Hensen N."/>
            <person name="Bonometti L."/>
            <person name="Westerberg I."/>
            <person name="Brannstrom I.O."/>
            <person name="Guillou S."/>
            <person name="Cros-Aarteil S."/>
            <person name="Calhoun S."/>
            <person name="Kuo A."/>
            <person name="Mondo S."/>
            <person name="Pangilinan J."/>
            <person name="Riley R."/>
            <person name="Labutti K."/>
            <person name="Andreopoulos B."/>
            <person name="Lipzen A."/>
            <person name="Chen C."/>
            <person name="Yanf M."/>
            <person name="Daum C."/>
            <person name="Ng V."/>
            <person name="Clum A."/>
            <person name="Steindorff A."/>
            <person name="Ohm R."/>
            <person name="Martin F."/>
            <person name="Silar P."/>
            <person name="Natvig D."/>
            <person name="Lalanne C."/>
            <person name="Gautier V."/>
            <person name="Ament-Velasquez S.L."/>
            <person name="Kruys A."/>
            <person name="Hutchinson M.I."/>
            <person name="Powell A.J."/>
            <person name="Barry K."/>
            <person name="Miller A.N."/>
            <person name="Grigoriev I.V."/>
            <person name="Debuchy R."/>
            <person name="Gladieux P."/>
            <person name="Thoren M.H."/>
            <person name="Johannesson H."/>
        </authorList>
    </citation>
    <scope>NUCLEOTIDE SEQUENCE</scope>
    <source>
        <strain evidence="2">CBS 958.72</strain>
    </source>
</reference>
<dbReference type="AlphaFoldDB" id="A0AAE0K3K5"/>
<evidence type="ECO:0000313" key="2">
    <source>
        <dbReference type="EMBL" id="KAK3368977.1"/>
    </source>
</evidence>
<gene>
    <name evidence="2" type="ORF">B0T24DRAFT_347332</name>
</gene>
<feature type="compositionally biased region" description="Low complexity" evidence="1">
    <location>
        <begin position="170"/>
        <end position="181"/>
    </location>
</feature>
<keyword evidence="3" id="KW-1185">Reference proteome</keyword>